<dbReference type="CDD" id="cd22366">
    <property type="entry name" value="XisH-like"/>
    <property type="match status" value="1"/>
</dbReference>
<accession>A0A3S1IGV0</accession>
<dbReference type="EMBL" id="RSCM01000005">
    <property type="protein sequence ID" value="RUS97211.1"/>
    <property type="molecule type" value="Genomic_DNA"/>
</dbReference>
<dbReference type="AlphaFoldDB" id="A0A3S1IGV0"/>
<reference evidence="1 2" key="1">
    <citation type="journal article" date="2019" name="Genome Biol. Evol.">
        <title>Day and night: Metabolic profiles and evolutionary relationships of six axenic non-marine cyanobacteria.</title>
        <authorList>
            <person name="Will S.E."/>
            <person name="Henke P."/>
            <person name="Boedeker C."/>
            <person name="Huang S."/>
            <person name="Brinkmann H."/>
            <person name="Rohde M."/>
            <person name="Jarek M."/>
            <person name="Friedl T."/>
            <person name="Seufert S."/>
            <person name="Schumacher M."/>
            <person name="Overmann J."/>
            <person name="Neumann-Schaal M."/>
            <person name="Petersen J."/>
        </authorList>
    </citation>
    <scope>NUCLEOTIDE SEQUENCE [LARGE SCALE GENOMIC DNA]</scope>
    <source>
        <strain evidence="1 2">SAG 1403-4b</strain>
    </source>
</reference>
<dbReference type="Proteomes" id="UP000276103">
    <property type="component" value="Unassembled WGS sequence"/>
</dbReference>
<dbReference type="GO" id="GO:0003676">
    <property type="term" value="F:nucleic acid binding"/>
    <property type="evidence" value="ECO:0007669"/>
    <property type="project" value="InterPro"/>
</dbReference>
<comment type="caution">
    <text evidence="1">The sequence shown here is derived from an EMBL/GenBank/DDBJ whole genome shotgun (WGS) entry which is preliminary data.</text>
</comment>
<keyword evidence="2" id="KW-1185">Reference proteome</keyword>
<dbReference type="InterPro" id="IPR014919">
    <property type="entry name" value="XisH"/>
</dbReference>
<dbReference type="Pfam" id="PF08814">
    <property type="entry name" value="XisH"/>
    <property type="match status" value="1"/>
</dbReference>
<evidence type="ECO:0000313" key="1">
    <source>
        <dbReference type="EMBL" id="RUS97211.1"/>
    </source>
</evidence>
<evidence type="ECO:0008006" key="3">
    <source>
        <dbReference type="Google" id="ProtNLM"/>
    </source>
</evidence>
<evidence type="ECO:0000313" key="2">
    <source>
        <dbReference type="Proteomes" id="UP000276103"/>
    </source>
</evidence>
<gene>
    <name evidence="1" type="ORF">DSM107003_19520</name>
</gene>
<dbReference type="InterPro" id="IPR011856">
    <property type="entry name" value="tRNA_endonuc-like_dom_sf"/>
</dbReference>
<name>A0A3S1IGV0_ANAVA</name>
<sequence length="149" mass="17386">MTHLNFINSVKMPAKDIYHDAVKNALIKDGWTITFDPYPIKYEEVKLLADLAGEKTLSATREGQKIVIEIKSFLSRSPMREFETALGQYLIYQTFLSLTNPEYKVYLAIGERIYEKFFEQIAIELILQRYQVSLLVVDINKEEIIKWTS</sequence>
<dbReference type="SUPFAM" id="SSF52980">
    <property type="entry name" value="Restriction endonuclease-like"/>
    <property type="match status" value="1"/>
</dbReference>
<dbReference type="InterPro" id="IPR011335">
    <property type="entry name" value="Restrct_endonuc-II-like"/>
</dbReference>
<dbReference type="Gene3D" id="3.40.1350.10">
    <property type="match status" value="1"/>
</dbReference>
<protein>
    <recommendedName>
        <fullName evidence="3">XisH protein</fullName>
    </recommendedName>
</protein>
<organism evidence="1 2">
    <name type="scientific">Trichormus variabilis SAG 1403-4b</name>
    <dbReference type="NCBI Taxonomy" id="447716"/>
    <lineage>
        <taxon>Bacteria</taxon>
        <taxon>Bacillati</taxon>
        <taxon>Cyanobacteriota</taxon>
        <taxon>Cyanophyceae</taxon>
        <taxon>Nostocales</taxon>
        <taxon>Nostocaceae</taxon>
        <taxon>Trichormus</taxon>
    </lineage>
</organism>
<proteinExistence type="predicted"/>